<organism evidence="1 2">
    <name type="scientific">Jatropha curcas</name>
    <name type="common">Barbados nut</name>
    <dbReference type="NCBI Taxonomy" id="180498"/>
    <lineage>
        <taxon>Eukaryota</taxon>
        <taxon>Viridiplantae</taxon>
        <taxon>Streptophyta</taxon>
        <taxon>Embryophyta</taxon>
        <taxon>Tracheophyta</taxon>
        <taxon>Spermatophyta</taxon>
        <taxon>Magnoliopsida</taxon>
        <taxon>eudicotyledons</taxon>
        <taxon>Gunneridae</taxon>
        <taxon>Pentapetalae</taxon>
        <taxon>rosids</taxon>
        <taxon>fabids</taxon>
        <taxon>Malpighiales</taxon>
        <taxon>Euphorbiaceae</taxon>
        <taxon>Crotonoideae</taxon>
        <taxon>Jatropheae</taxon>
        <taxon>Jatropha</taxon>
    </lineage>
</organism>
<proteinExistence type="predicted"/>
<dbReference type="EMBL" id="KK914602">
    <property type="protein sequence ID" value="KDP31684.1"/>
    <property type="molecule type" value="Genomic_DNA"/>
</dbReference>
<evidence type="ECO:0000313" key="1">
    <source>
        <dbReference type="EMBL" id="KDP31684.1"/>
    </source>
</evidence>
<evidence type="ECO:0000313" key="2">
    <source>
        <dbReference type="Proteomes" id="UP000027138"/>
    </source>
</evidence>
<name>A0A067KIP0_JATCU</name>
<reference evidence="1 2" key="1">
    <citation type="journal article" date="2014" name="PLoS ONE">
        <title>Global Analysis of Gene Expression Profiles in Physic Nut (Jatropha curcas L.) Seedlings Exposed to Salt Stress.</title>
        <authorList>
            <person name="Zhang L."/>
            <person name="Zhang C."/>
            <person name="Wu P."/>
            <person name="Chen Y."/>
            <person name="Li M."/>
            <person name="Jiang H."/>
            <person name="Wu G."/>
        </authorList>
    </citation>
    <scope>NUCLEOTIDE SEQUENCE [LARGE SCALE GENOMIC DNA]</scope>
    <source>
        <strain evidence="2">cv. GZQX0401</strain>
        <tissue evidence="1">Young leaves</tissue>
    </source>
</reference>
<gene>
    <name evidence="1" type="ORF">JCGZ_15009</name>
</gene>
<accession>A0A067KIP0</accession>
<keyword evidence="2" id="KW-1185">Reference proteome</keyword>
<dbReference type="Proteomes" id="UP000027138">
    <property type="component" value="Unassembled WGS sequence"/>
</dbReference>
<protein>
    <submittedName>
        <fullName evidence="1">Uncharacterized protein</fullName>
    </submittedName>
</protein>
<sequence>MENKLARIISATISDGLSIGRKSVANSVAVWSQIGRKIFTITIIAIGRKIIAKLRSTQIGLKYRSQKRFFFSDSRGPRSCSETILRATIISSTQKSVIALATDGNSIALKIDWPKRYCWIGVGSISCNWVYPIWGSPLEFSIGIVLHKDASIRIGEDLLPNSVIANISSSKFHVIVNTSTVNRYFPIIALDCHMFGQYHQRFPISYRKVKEYELV</sequence>
<dbReference type="AlphaFoldDB" id="A0A067KIP0"/>